<dbReference type="RefSeq" id="WP_204805402.1">
    <property type="nucleotide sequence ID" value="NZ_JACSNX010000025.1"/>
</dbReference>
<reference evidence="1 2" key="1">
    <citation type="journal article" date="2021" name="Sci. Rep.">
        <title>The distribution of antibiotic resistance genes in chicken gut microbiota commensals.</title>
        <authorList>
            <person name="Juricova H."/>
            <person name="Matiasovicova J."/>
            <person name="Kubasova T."/>
            <person name="Cejkova D."/>
            <person name="Rychlik I."/>
        </authorList>
    </citation>
    <scope>NUCLEOTIDE SEQUENCE [LARGE SCALE GENOMIC DNA]</scope>
    <source>
        <strain evidence="1 2">An411</strain>
    </source>
</reference>
<proteinExistence type="predicted"/>
<organism evidence="1 2">
    <name type="scientific">Oscillibacter valericigenes</name>
    <dbReference type="NCBI Taxonomy" id="351091"/>
    <lineage>
        <taxon>Bacteria</taxon>
        <taxon>Bacillati</taxon>
        <taxon>Bacillota</taxon>
        <taxon>Clostridia</taxon>
        <taxon>Eubacteriales</taxon>
        <taxon>Oscillospiraceae</taxon>
        <taxon>Oscillibacter</taxon>
    </lineage>
</organism>
<comment type="caution">
    <text evidence="1">The sequence shown here is derived from an EMBL/GenBank/DDBJ whole genome shotgun (WGS) entry which is preliminary data.</text>
</comment>
<evidence type="ECO:0000313" key="2">
    <source>
        <dbReference type="Proteomes" id="UP000719500"/>
    </source>
</evidence>
<sequence length="84" mass="9420">MGSFNDPPFFFALKAAEFDFPGDPHARLKPGGEGRRRDFCLRLDLQIFRLPQNILVLSAGLLVKTSISSSQPIYLLRPGPFYHG</sequence>
<dbReference type="EMBL" id="JACSNX010000025">
    <property type="protein sequence ID" value="MBM6852204.1"/>
    <property type="molecule type" value="Genomic_DNA"/>
</dbReference>
<dbReference type="Proteomes" id="UP000719500">
    <property type="component" value="Unassembled WGS sequence"/>
</dbReference>
<gene>
    <name evidence="1" type="ORF">H9X91_12210</name>
</gene>
<protein>
    <submittedName>
        <fullName evidence="1">Uncharacterized protein</fullName>
    </submittedName>
</protein>
<accession>A0ABS2FX63</accession>
<evidence type="ECO:0000313" key="1">
    <source>
        <dbReference type="EMBL" id="MBM6852204.1"/>
    </source>
</evidence>
<name>A0ABS2FX63_9FIRM</name>
<keyword evidence="2" id="KW-1185">Reference proteome</keyword>